<evidence type="ECO:0000313" key="2">
    <source>
        <dbReference type="EMBL" id="GEU68091.1"/>
    </source>
</evidence>
<dbReference type="GO" id="GO:0004568">
    <property type="term" value="F:chitinase activity"/>
    <property type="evidence" value="ECO:0007669"/>
    <property type="project" value="TreeGrafter"/>
</dbReference>
<dbReference type="Pfam" id="PF00704">
    <property type="entry name" value="Glyco_hydro_18"/>
    <property type="match status" value="1"/>
</dbReference>
<dbReference type="AlphaFoldDB" id="A0A6L2M228"/>
<dbReference type="SMART" id="SM00636">
    <property type="entry name" value="Glyco_18"/>
    <property type="match status" value="1"/>
</dbReference>
<dbReference type="GO" id="GO:0005576">
    <property type="term" value="C:extracellular region"/>
    <property type="evidence" value="ECO:0007669"/>
    <property type="project" value="TreeGrafter"/>
</dbReference>
<protein>
    <submittedName>
        <fullName evidence="2">Chitinase II</fullName>
    </submittedName>
</protein>
<dbReference type="InterPro" id="IPR026960">
    <property type="entry name" value="RVT-Znf"/>
</dbReference>
<dbReference type="GO" id="GO:0008061">
    <property type="term" value="F:chitin binding"/>
    <property type="evidence" value="ECO:0007669"/>
    <property type="project" value="InterPro"/>
</dbReference>
<dbReference type="Pfam" id="PF13966">
    <property type="entry name" value="zf-RVT"/>
    <property type="match status" value="1"/>
</dbReference>
<evidence type="ECO:0000259" key="1">
    <source>
        <dbReference type="PROSITE" id="PS51910"/>
    </source>
</evidence>
<dbReference type="PANTHER" id="PTHR11177:SF369">
    <property type="entry name" value="CLASS V CHITINASE-LIKE"/>
    <property type="match status" value="1"/>
</dbReference>
<dbReference type="InterPro" id="IPR011583">
    <property type="entry name" value="Chitinase_II/V-like_cat"/>
</dbReference>
<comment type="caution">
    <text evidence="2">The sequence shown here is derived from an EMBL/GenBank/DDBJ whole genome shotgun (WGS) entry which is preliminary data.</text>
</comment>
<feature type="domain" description="GH18" evidence="1">
    <location>
        <begin position="120"/>
        <end position="435"/>
    </location>
</feature>
<dbReference type="PANTHER" id="PTHR11177">
    <property type="entry name" value="CHITINASE"/>
    <property type="match status" value="1"/>
</dbReference>
<reference evidence="2" key="1">
    <citation type="journal article" date="2019" name="Sci. Rep.">
        <title>Draft genome of Tanacetum cinerariifolium, the natural source of mosquito coil.</title>
        <authorList>
            <person name="Yamashiro T."/>
            <person name="Shiraishi A."/>
            <person name="Satake H."/>
            <person name="Nakayama K."/>
        </authorList>
    </citation>
    <scope>NUCLEOTIDE SEQUENCE</scope>
</reference>
<dbReference type="SUPFAM" id="SSF51445">
    <property type="entry name" value="(Trans)glycosidases"/>
    <property type="match status" value="1"/>
</dbReference>
<dbReference type="GO" id="GO:0005975">
    <property type="term" value="P:carbohydrate metabolic process"/>
    <property type="evidence" value="ECO:0007669"/>
    <property type="project" value="InterPro"/>
</dbReference>
<dbReference type="PROSITE" id="PS51910">
    <property type="entry name" value="GH18_2"/>
    <property type="match status" value="1"/>
</dbReference>
<name>A0A6L2M228_TANCI</name>
<dbReference type="InterPro" id="IPR050314">
    <property type="entry name" value="Glycosyl_Hydrlase_18"/>
</dbReference>
<accession>A0A6L2M228</accession>
<proteinExistence type="predicted"/>
<dbReference type="InterPro" id="IPR001223">
    <property type="entry name" value="Glyco_hydro18_cat"/>
</dbReference>
<dbReference type="InterPro" id="IPR017853">
    <property type="entry name" value="GH"/>
</dbReference>
<organism evidence="2">
    <name type="scientific">Tanacetum cinerariifolium</name>
    <name type="common">Dalmatian daisy</name>
    <name type="synonym">Chrysanthemum cinerariifolium</name>
    <dbReference type="NCBI Taxonomy" id="118510"/>
    <lineage>
        <taxon>Eukaryota</taxon>
        <taxon>Viridiplantae</taxon>
        <taxon>Streptophyta</taxon>
        <taxon>Embryophyta</taxon>
        <taxon>Tracheophyta</taxon>
        <taxon>Spermatophyta</taxon>
        <taxon>Magnoliopsida</taxon>
        <taxon>eudicotyledons</taxon>
        <taxon>Gunneridae</taxon>
        <taxon>Pentapetalae</taxon>
        <taxon>asterids</taxon>
        <taxon>campanulids</taxon>
        <taxon>Asterales</taxon>
        <taxon>Asteraceae</taxon>
        <taxon>Asteroideae</taxon>
        <taxon>Anthemideae</taxon>
        <taxon>Anthemidinae</taxon>
        <taxon>Tanacetum</taxon>
    </lineage>
</organism>
<sequence length="435" mass="50203">MTRWVKCVPIKVNILAWKIRSDALPTGINISRRGIDIQSISCPICAHGVETSDHLFFKCNMVREIGRKTARWWNINFEEVNSYKEWKRWIVSCRMDTKLKHMFEGIWYSLWCTSTSQQTWIKAGYWFTGSLFPIPNINAGLFTHLICAFAYINASNHELFLFQSDESYISTFASTVKRNNPKVIPLLSIWTENGSPGSYENSSNFFKMAENQSHQKSFIQSSIRMTRLYGFEGLDLHVSTLLNTTGNMTNLGTLFDEWRVAIDSDLKESTRDQKKLILTMAGYYVPELDSLSYPVDSIRRNFDWVSLRSYDYHTRFTDKFTYNFTAAHTALYDPSSRVNTDYGINEWVKRGLPANKMVIGLAYHGYKWTLVDHNDNGIVKLDELGGILKNKAPLVDRGYRQEEGIDFEESFAPVARLGAIRIFLSYAAHKNMVVY</sequence>
<dbReference type="EMBL" id="BKCJ010005684">
    <property type="protein sequence ID" value="GEU68091.1"/>
    <property type="molecule type" value="Genomic_DNA"/>
</dbReference>
<dbReference type="Gene3D" id="3.20.20.80">
    <property type="entry name" value="Glycosidases"/>
    <property type="match status" value="1"/>
</dbReference>
<dbReference type="GO" id="GO:0006032">
    <property type="term" value="P:chitin catabolic process"/>
    <property type="evidence" value="ECO:0007669"/>
    <property type="project" value="TreeGrafter"/>
</dbReference>
<gene>
    <name evidence="2" type="ORF">Tci_040069</name>
</gene>